<dbReference type="GO" id="GO:0097506">
    <property type="term" value="F:deaminated base DNA N-glycosylase activity"/>
    <property type="evidence" value="ECO:0007669"/>
    <property type="project" value="UniProtKB-ARBA"/>
</dbReference>
<sequence length="244" mass="27912">MEVEDKRGMPWQGKSGRLLKKVYRRLGVDLFEDCLNINAVNCRPTSDQTPKNYEIDCCRKSINQIIDDCQPKVIVLLGGSALYALLGRRWKRDLGGILKWRGFTIPDRDFKAWICPTFHPSYVERLEGKEAEVVWTQDLEQAIKKVNTPLPLFKKPRITVLETLEALKDIKGSLVAFDYETTGIKPHAPGHRIVCAAVAVNENECFVFMMPKNKKALQPFIDFLANPMIGKMAHNMKFEETWSV</sequence>
<dbReference type="InterPro" id="IPR012337">
    <property type="entry name" value="RNaseH-like_sf"/>
</dbReference>
<dbReference type="Pfam" id="PF03167">
    <property type="entry name" value="UDG"/>
    <property type="match status" value="1"/>
</dbReference>
<dbReference type="InterPro" id="IPR036895">
    <property type="entry name" value="Uracil-DNA_glycosylase-like_sf"/>
</dbReference>
<comment type="caution">
    <text evidence="9">The sequence shown here is derived from an EMBL/GenBank/DDBJ whole genome shotgun (WGS) entry which is preliminary data.</text>
</comment>
<evidence type="ECO:0000256" key="2">
    <source>
        <dbReference type="ARBA" id="ARBA00022723"/>
    </source>
</evidence>
<dbReference type="PANTHER" id="PTHR33693">
    <property type="entry name" value="TYPE-5 URACIL-DNA GLYCOSYLASE"/>
    <property type="match status" value="1"/>
</dbReference>
<dbReference type="Gene3D" id="3.30.420.10">
    <property type="entry name" value="Ribonuclease H-like superfamily/Ribonuclease H"/>
    <property type="match status" value="1"/>
</dbReference>
<keyword evidence="3" id="KW-0227">DNA damage</keyword>
<protein>
    <recommendedName>
        <fullName evidence="8">Uracil-DNA glycosylase-like domain-containing protein</fullName>
    </recommendedName>
</protein>
<evidence type="ECO:0000256" key="7">
    <source>
        <dbReference type="ARBA" id="ARBA00023204"/>
    </source>
</evidence>
<dbReference type="AlphaFoldDB" id="A0A0F8X1K2"/>
<feature type="non-terminal residue" evidence="9">
    <location>
        <position position="244"/>
    </location>
</feature>
<dbReference type="GO" id="GO:0051539">
    <property type="term" value="F:4 iron, 4 sulfur cluster binding"/>
    <property type="evidence" value="ECO:0007669"/>
    <property type="project" value="UniProtKB-KW"/>
</dbReference>
<dbReference type="EMBL" id="LAZR01061825">
    <property type="protein sequence ID" value="KKK62798.1"/>
    <property type="molecule type" value="Genomic_DNA"/>
</dbReference>
<keyword evidence="2" id="KW-0479">Metal-binding</keyword>
<dbReference type="InterPro" id="IPR005122">
    <property type="entry name" value="Uracil-DNA_glycosylase-like"/>
</dbReference>
<evidence type="ECO:0000256" key="3">
    <source>
        <dbReference type="ARBA" id="ARBA00022763"/>
    </source>
</evidence>
<keyword evidence="5" id="KW-0408">Iron</keyword>
<proteinExistence type="predicted"/>
<keyword evidence="1" id="KW-0004">4Fe-4S</keyword>
<dbReference type="GO" id="GO:0046872">
    <property type="term" value="F:metal ion binding"/>
    <property type="evidence" value="ECO:0007669"/>
    <property type="project" value="UniProtKB-KW"/>
</dbReference>
<evidence type="ECO:0000256" key="6">
    <source>
        <dbReference type="ARBA" id="ARBA00023014"/>
    </source>
</evidence>
<keyword evidence="4" id="KW-0378">Hydrolase</keyword>
<organism evidence="9">
    <name type="scientific">marine sediment metagenome</name>
    <dbReference type="NCBI Taxonomy" id="412755"/>
    <lineage>
        <taxon>unclassified sequences</taxon>
        <taxon>metagenomes</taxon>
        <taxon>ecological metagenomes</taxon>
    </lineage>
</organism>
<keyword evidence="7" id="KW-0234">DNA repair</keyword>
<gene>
    <name evidence="9" type="ORF">LCGC14_3000730</name>
</gene>
<dbReference type="GO" id="GO:0006281">
    <property type="term" value="P:DNA repair"/>
    <property type="evidence" value="ECO:0007669"/>
    <property type="project" value="UniProtKB-KW"/>
</dbReference>
<evidence type="ECO:0000256" key="5">
    <source>
        <dbReference type="ARBA" id="ARBA00023004"/>
    </source>
</evidence>
<dbReference type="PANTHER" id="PTHR33693:SF1">
    <property type="entry name" value="TYPE-4 URACIL-DNA GLYCOSYLASE"/>
    <property type="match status" value="1"/>
</dbReference>
<dbReference type="Gene3D" id="3.40.470.10">
    <property type="entry name" value="Uracil-DNA glycosylase-like domain"/>
    <property type="match status" value="1"/>
</dbReference>
<dbReference type="SUPFAM" id="SSF52141">
    <property type="entry name" value="Uracil-DNA glycosylase-like"/>
    <property type="match status" value="1"/>
</dbReference>
<name>A0A0F8X1K2_9ZZZZ</name>
<dbReference type="GO" id="GO:0003676">
    <property type="term" value="F:nucleic acid binding"/>
    <property type="evidence" value="ECO:0007669"/>
    <property type="project" value="InterPro"/>
</dbReference>
<dbReference type="InterPro" id="IPR051536">
    <property type="entry name" value="UDG_Type-4/5"/>
</dbReference>
<feature type="domain" description="Uracil-DNA glycosylase-like" evidence="8">
    <location>
        <begin position="4"/>
        <end position="130"/>
    </location>
</feature>
<evidence type="ECO:0000259" key="8">
    <source>
        <dbReference type="Pfam" id="PF03167"/>
    </source>
</evidence>
<keyword evidence="6" id="KW-0411">Iron-sulfur</keyword>
<evidence type="ECO:0000256" key="4">
    <source>
        <dbReference type="ARBA" id="ARBA00022801"/>
    </source>
</evidence>
<accession>A0A0F8X1K2</accession>
<dbReference type="SUPFAM" id="SSF53098">
    <property type="entry name" value="Ribonuclease H-like"/>
    <property type="match status" value="1"/>
</dbReference>
<evidence type="ECO:0000313" key="9">
    <source>
        <dbReference type="EMBL" id="KKK62798.1"/>
    </source>
</evidence>
<reference evidence="9" key="1">
    <citation type="journal article" date="2015" name="Nature">
        <title>Complex archaea that bridge the gap between prokaryotes and eukaryotes.</title>
        <authorList>
            <person name="Spang A."/>
            <person name="Saw J.H."/>
            <person name="Jorgensen S.L."/>
            <person name="Zaremba-Niedzwiedzka K."/>
            <person name="Martijn J."/>
            <person name="Lind A.E."/>
            <person name="van Eijk R."/>
            <person name="Schleper C."/>
            <person name="Guy L."/>
            <person name="Ettema T.J."/>
        </authorList>
    </citation>
    <scope>NUCLEOTIDE SEQUENCE</scope>
</reference>
<evidence type="ECO:0000256" key="1">
    <source>
        <dbReference type="ARBA" id="ARBA00022485"/>
    </source>
</evidence>
<dbReference type="InterPro" id="IPR036397">
    <property type="entry name" value="RNaseH_sf"/>
</dbReference>